<feature type="region of interest" description="Disordered" evidence="1">
    <location>
        <begin position="1"/>
        <end position="65"/>
    </location>
</feature>
<reference evidence="2" key="1">
    <citation type="journal article" date="2020" name="Stud. Mycol.">
        <title>101 Dothideomycetes genomes: a test case for predicting lifestyles and emergence of pathogens.</title>
        <authorList>
            <person name="Haridas S."/>
            <person name="Albert R."/>
            <person name="Binder M."/>
            <person name="Bloem J."/>
            <person name="Labutti K."/>
            <person name="Salamov A."/>
            <person name="Andreopoulos B."/>
            <person name="Baker S."/>
            <person name="Barry K."/>
            <person name="Bills G."/>
            <person name="Bluhm B."/>
            <person name="Cannon C."/>
            <person name="Castanera R."/>
            <person name="Culley D."/>
            <person name="Daum C."/>
            <person name="Ezra D."/>
            <person name="Gonzalez J."/>
            <person name="Henrissat B."/>
            <person name="Kuo A."/>
            <person name="Liang C."/>
            <person name="Lipzen A."/>
            <person name="Lutzoni F."/>
            <person name="Magnuson J."/>
            <person name="Mondo S."/>
            <person name="Nolan M."/>
            <person name="Ohm R."/>
            <person name="Pangilinan J."/>
            <person name="Park H.-J."/>
            <person name="Ramirez L."/>
            <person name="Alfaro M."/>
            <person name="Sun H."/>
            <person name="Tritt A."/>
            <person name="Yoshinaga Y."/>
            <person name="Zwiers L.-H."/>
            <person name="Turgeon B."/>
            <person name="Goodwin S."/>
            <person name="Spatafora J."/>
            <person name="Crous P."/>
            <person name="Grigoriev I."/>
        </authorList>
    </citation>
    <scope>NUCLEOTIDE SEQUENCE</scope>
    <source>
        <strain evidence="2">CBS 207.26</strain>
    </source>
</reference>
<sequence>MDNNGSKPARPAGVRDDGSQGRGSSAETEKTPSGQHSKEAGYGGFLDANEDEIEDESDPAEKIQDFDWKHLEERYHDAIKGCEGIENGLMQEWSNLMDFFRVWAVSGHEHETDRTYKRLRTRMAHVQHSENHLEKTRKHYINVVNAFESALQLLNSPSG</sequence>
<dbReference type="AlphaFoldDB" id="A0A6A6E7R6"/>
<dbReference type="Proteomes" id="UP000800200">
    <property type="component" value="Unassembled WGS sequence"/>
</dbReference>
<name>A0A6A6E7R6_9PEZI</name>
<evidence type="ECO:0000313" key="2">
    <source>
        <dbReference type="EMBL" id="KAF2186822.1"/>
    </source>
</evidence>
<keyword evidence="3" id="KW-1185">Reference proteome</keyword>
<organism evidence="2 3">
    <name type="scientific">Zopfia rhizophila CBS 207.26</name>
    <dbReference type="NCBI Taxonomy" id="1314779"/>
    <lineage>
        <taxon>Eukaryota</taxon>
        <taxon>Fungi</taxon>
        <taxon>Dikarya</taxon>
        <taxon>Ascomycota</taxon>
        <taxon>Pezizomycotina</taxon>
        <taxon>Dothideomycetes</taxon>
        <taxon>Dothideomycetes incertae sedis</taxon>
        <taxon>Zopfiaceae</taxon>
        <taxon>Zopfia</taxon>
    </lineage>
</organism>
<protein>
    <submittedName>
        <fullName evidence="2">Uncharacterized protein</fullName>
    </submittedName>
</protein>
<dbReference type="OrthoDB" id="5335351at2759"/>
<gene>
    <name evidence="2" type="ORF">K469DRAFT_725504</name>
</gene>
<feature type="compositionally biased region" description="Polar residues" evidence="1">
    <location>
        <begin position="22"/>
        <end position="35"/>
    </location>
</feature>
<accession>A0A6A6E7R6</accession>
<feature type="compositionally biased region" description="Acidic residues" evidence="1">
    <location>
        <begin position="48"/>
        <end position="58"/>
    </location>
</feature>
<evidence type="ECO:0000256" key="1">
    <source>
        <dbReference type="SAM" id="MobiDB-lite"/>
    </source>
</evidence>
<proteinExistence type="predicted"/>
<evidence type="ECO:0000313" key="3">
    <source>
        <dbReference type="Proteomes" id="UP000800200"/>
    </source>
</evidence>
<dbReference type="EMBL" id="ML994628">
    <property type="protein sequence ID" value="KAF2186822.1"/>
    <property type="molecule type" value="Genomic_DNA"/>
</dbReference>